<evidence type="ECO:0000313" key="2">
    <source>
        <dbReference type="EMBL" id="RRT33460.1"/>
    </source>
</evidence>
<reference evidence="2 3" key="1">
    <citation type="journal article" date="2014" name="Agronomy (Basel)">
        <title>A Draft Genome Sequence for Ensete ventricosum, the Drought-Tolerant Tree Against Hunger.</title>
        <authorList>
            <person name="Harrison J."/>
            <person name="Moore K.A."/>
            <person name="Paszkiewicz K."/>
            <person name="Jones T."/>
            <person name="Grant M."/>
            <person name="Ambacheew D."/>
            <person name="Muzemil S."/>
            <person name="Studholme D.J."/>
        </authorList>
    </citation>
    <scope>NUCLEOTIDE SEQUENCE [LARGE SCALE GENOMIC DNA]</scope>
</reference>
<feature type="compositionally biased region" description="Polar residues" evidence="1">
    <location>
        <begin position="20"/>
        <end position="31"/>
    </location>
</feature>
<organism evidence="2 3">
    <name type="scientific">Ensete ventricosum</name>
    <name type="common">Abyssinian banana</name>
    <name type="synonym">Musa ensete</name>
    <dbReference type="NCBI Taxonomy" id="4639"/>
    <lineage>
        <taxon>Eukaryota</taxon>
        <taxon>Viridiplantae</taxon>
        <taxon>Streptophyta</taxon>
        <taxon>Embryophyta</taxon>
        <taxon>Tracheophyta</taxon>
        <taxon>Spermatophyta</taxon>
        <taxon>Magnoliopsida</taxon>
        <taxon>Liliopsida</taxon>
        <taxon>Zingiberales</taxon>
        <taxon>Musaceae</taxon>
        <taxon>Ensete</taxon>
    </lineage>
</organism>
<dbReference type="AlphaFoldDB" id="A0A426X1Y4"/>
<name>A0A426X1Y4_ENSVE</name>
<sequence length="99" mass="10410">MSDADVERCAASAGGKTMGSAANSYRPSTMTPEPWRGGVDVVDRAPDRGGNVAVFVGIMYVNDCSGHRNPCGSCVAGFLGRFSFQSLRENRLFGPSSST</sequence>
<proteinExistence type="predicted"/>
<comment type="caution">
    <text evidence="2">The sequence shown here is derived from an EMBL/GenBank/DDBJ whole genome shotgun (WGS) entry which is preliminary data.</text>
</comment>
<dbReference type="Proteomes" id="UP000287651">
    <property type="component" value="Unassembled WGS sequence"/>
</dbReference>
<gene>
    <name evidence="2" type="ORF">B296_00039804</name>
</gene>
<feature type="region of interest" description="Disordered" evidence="1">
    <location>
        <begin position="1"/>
        <end position="37"/>
    </location>
</feature>
<accession>A0A426X1Y4</accession>
<protein>
    <submittedName>
        <fullName evidence="2">Uncharacterized protein</fullName>
    </submittedName>
</protein>
<dbReference type="EMBL" id="AMZH03028980">
    <property type="protein sequence ID" value="RRT33460.1"/>
    <property type="molecule type" value="Genomic_DNA"/>
</dbReference>
<evidence type="ECO:0000313" key="3">
    <source>
        <dbReference type="Proteomes" id="UP000287651"/>
    </source>
</evidence>
<evidence type="ECO:0000256" key="1">
    <source>
        <dbReference type="SAM" id="MobiDB-lite"/>
    </source>
</evidence>